<reference evidence="6 7" key="1">
    <citation type="submission" date="2021-08" db="EMBL/GenBank/DDBJ databases">
        <title>Draft Genome Sequence of Phanerochaete sordida strain YK-624.</title>
        <authorList>
            <person name="Mori T."/>
            <person name="Dohra H."/>
            <person name="Suzuki T."/>
            <person name="Kawagishi H."/>
            <person name="Hirai H."/>
        </authorList>
    </citation>
    <scope>NUCLEOTIDE SEQUENCE [LARGE SCALE GENOMIC DNA]</scope>
    <source>
        <strain evidence="6 7">YK-624</strain>
    </source>
</reference>
<dbReference type="GO" id="GO:0034098">
    <property type="term" value="C:VCP-NPL4-UFD1 AAA ATPase complex"/>
    <property type="evidence" value="ECO:0007669"/>
    <property type="project" value="TreeGrafter"/>
</dbReference>
<dbReference type="PANTHER" id="PTHR12555">
    <property type="entry name" value="UBIQUITIN FUSION DEGRADATON PROTEIN 1"/>
    <property type="match status" value="1"/>
</dbReference>
<dbReference type="GO" id="GO:0006511">
    <property type="term" value="P:ubiquitin-dependent protein catabolic process"/>
    <property type="evidence" value="ECO:0007669"/>
    <property type="project" value="InterPro"/>
</dbReference>
<keyword evidence="7" id="KW-1185">Reference proteome</keyword>
<dbReference type="Proteomes" id="UP000703269">
    <property type="component" value="Unassembled WGS sequence"/>
</dbReference>
<feature type="region of interest" description="Disordered" evidence="3">
    <location>
        <begin position="346"/>
        <end position="468"/>
    </location>
</feature>
<feature type="compositionally biased region" description="Acidic residues" evidence="3">
    <location>
        <begin position="444"/>
        <end position="468"/>
    </location>
</feature>
<organism evidence="6 7">
    <name type="scientific">Phanerochaete sordida</name>
    <dbReference type="NCBI Taxonomy" id="48140"/>
    <lineage>
        <taxon>Eukaryota</taxon>
        <taxon>Fungi</taxon>
        <taxon>Dikarya</taxon>
        <taxon>Basidiomycota</taxon>
        <taxon>Agaricomycotina</taxon>
        <taxon>Agaricomycetes</taxon>
        <taxon>Polyporales</taxon>
        <taxon>Phanerochaetaceae</taxon>
        <taxon>Phanerochaete</taxon>
    </lineage>
</organism>
<feature type="domain" description="Ubiquitin fusion degradation protein UFD1 N-terminal subdomain 1" evidence="4">
    <location>
        <begin position="35"/>
        <end position="133"/>
    </location>
</feature>
<dbReference type="OrthoDB" id="422728at2759"/>
<evidence type="ECO:0000256" key="3">
    <source>
        <dbReference type="SAM" id="MobiDB-lite"/>
    </source>
</evidence>
<dbReference type="Pfam" id="PF03152">
    <property type="entry name" value="UFD1_N1"/>
    <property type="match status" value="1"/>
</dbReference>
<dbReference type="PANTHER" id="PTHR12555:SF13">
    <property type="entry name" value="UBIQUITIN RECOGNITION FACTOR IN ER-ASSOCIATED DEGRADATION PROTEIN 1"/>
    <property type="match status" value="1"/>
</dbReference>
<dbReference type="GO" id="GO:0031593">
    <property type="term" value="F:polyubiquitin modification-dependent protein binding"/>
    <property type="evidence" value="ECO:0007669"/>
    <property type="project" value="TreeGrafter"/>
</dbReference>
<gene>
    <name evidence="6" type="ORF">PsYK624_070240</name>
</gene>
<comment type="similarity">
    <text evidence="1">Belongs to the UFD1 family.</text>
</comment>
<evidence type="ECO:0000256" key="2">
    <source>
        <dbReference type="ARBA" id="ARBA00022786"/>
    </source>
</evidence>
<comment type="caution">
    <text evidence="6">The sequence shown here is derived from an EMBL/GenBank/DDBJ whole genome shotgun (WGS) entry which is preliminary data.</text>
</comment>
<dbReference type="Gene3D" id="2.40.40.50">
    <property type="entry name" value="Ubiquitin fusion degradation protein UFD1, N-terminal domain"/>
    <property type="match status" value="1"/>
</dbReference>
<proteinExistence type="inferred from homology"/>
<evidence type="ECO:0000313" key="7">
    <source>
        <dbReference type="Proteomes" id="UP000703269"/>
    </source>
</evidence>
<feature type="domain" description="Ubiquitin fusion degradation protein UFD1 N-terminal subdomain 2" evidence="5">
    <location>
        <begin position="135"/>
        <end position="211"/>
    </location>
</feature>
<keyword evidence="2" id="KW-0833">Ubl conjugation pathway</keyword>
<feature type="compositionally biased region" description="Low complexity" evidence="3">
    <location>
        <begin position="405"/>
        <end position="431"/>
    </location>
</feature>
<sequence>MDFPGFPGGTAGLFAQLGFGGGIPQHAGRPNPRSYDEYFKAYSVAMLPGKERENVSYGGKIIMPPSALARLTQLDLESPWMFKLSNPANPAASTHSGVLEFIAEEGVVHLPHWMMKTLRLDEGDPIRVTGCELLKGKFVKLQAQTVDFLEISDPKAVLEQALRHFSCLTQGDIIEISYNTIKFGLLVMETQPGGEGISVLDTDLEVDFAAPVGYVEPERPKPPPPTTMASKLQIDVNASTPTSSRPGSALGGTFNVGGKAGVSKEGERWEAFKGKGETLGGRKTKGKGISHRKAEEIAEGSKIIRSDNHRVVTTDSLEAGASAPAPLNLPFGQLFFGFNIPPYKPDEKAKEAPKSPQPAAFGGSGNTLTGRSTGSSSANAKGKAREEPPAAESAHSWGTSGNTLSARAPAPAASNPAAVGAGGASVPVARRPTGGGTQESPLVIDDDDGDYYDDGMDEGEDYMDYDSD</sequence>
<dbReference type="Pfam" id="PF24842">
    <property type="entry name" value="UFD1_N2"/>
    <property type="match status" value="1"/>
</dbReference>
<dbReference type="InterPro" id="IPR055417">
    <property type="entry name" value="UFD1_N1"/>
</dbReference>
<evidence type="ECO:0000259" key="4">
    <source>
        <dbReference type="Pfam" id="PF03152"/>
    </source>
</evidence>
<evidence type="ECO:0000313" key="6">
    <source>
        <dbReference type="EMBL" id="GJE90880.1"/>
    </source>
</evidence>
<dbReference type="InterPro" id="IPR004854">
    <property type="entry name" value="Ufd1-like"/>
</dbReference>
<evidence type="ECO:0000259" key="5">
    <source>
        <dbReference type="Pfam" id="PF24842"/>
    </source>
</evidence>
<feature type="compositionally biased region" description="Polar residues" evidence="3">
    <location>
        <begin position="366"/>
        <end position="379"/>
    </location>
</feature>
<dbReference type="AlphaFoldDB" id="A0A9P3LD48"/>
<name>A0A9P3LD48_9APHY</name>
<accession>A0A9P3LD48</accession>
<protein>
    <submittedName>
        <fullName evidence="6">Ubiquitin fusion degradation UFD1 family protein</fullName>
    </submittedName>
</protein>
<dbReference type="EMBL" id="BPQB01000018">
    <property type="protein sequence ID" value="GJE90880.1"/>
    <property type="molecule type" value="Genomic_DNA"/>
</dbReference>
<dbReference type="InterPro" id="IPR042299">
    <property type="entry name" value="Ufd1-like_Nn"/>
</dbReference>
<dbReference type="InterPro" id="IPR055418">
    <property type="entry name" value="UFD1_N2"/>
</dbReference>
<dbReference type="GO" id="GO:0036503">
    <property type="term" value="P:ERAD pathway"/>
    <property type="evidence" value="ECO:0007669"/>
    <property type="project" value="TreeGrafter"/>
</dbReference>
<dbReference type="Gene3D" id="3.10.330.10">
    <property type="match status" value="1"/>
</dbReference>
<evidence type="ECO:0000256" key="1">
    <source>
        <dbReference type="ARBA" id="ARBA00006043"/>
    </source>
</evidence>